<dbReference type="OrthoDB" id="5600002at2759"/>
<dbReference type="PANTHER" id="PTHR12610">
    <property type="entry name" value="SINGLE STRANDED DNA BINDING PROTEIN"/>
    <property type="match status" value="1"/>
</dbReference>
<accession>A0A0D1WVS0</accession>
<gene>
    <name evidence="4" type="ORF">PV11_06830</name>
</gene>
<dbReference type="HOGENOM" id="CLU_008468_0_0_1"/>
<keyword evidence="2" id="KW-0539">Nucleus</keyword>
<dbReference type="GO" id="GO:0005634">
    <property type="term" value="C:nucleus"/>
    <property type="evidence" value="ECO:0007669"/>
    <property type="project" value="UniProtKB-SubCell"/>
</dbReference>
<sequence length="728" mass="79055">MNMAGMNPAAVAGGPVGGGMMMNNGSPAMQVNTTTSPEQVKAQLNTYIYEYLLKLGHYDIARSLLREEKFEVRTKPPVKQSPGRRKDAEVNGVDADAMDTDIKDDIPDDIPRPVHASDSNTPGFGFLFEWFSIFSDLFTAHQRSSKMQGGQGANMGPAAQYLMQHQNMQRMRENQQNQNLARPGMMNQNQFAMRANMRNNLMNGNIPRDMANKITPQQMQQMNKAAMLQQQQQMQREQGDVDMNGRPSSPAEGDNGGSPSKRPRLEGQQFNGGMMPNVRPGMPNVAPQNMMIQNAFNPNMNNAQFRQNGAMPQKPMQANMANGMMQMPTTGSPMMQGMNPAQFSDNMQMEMYNQRLAGQQMQGTPGGGQSGNHALQDYQMQLMLLEQQNKKRLMMARQEQDNAVNRDGQPMVGMQPGGMSPSGSRTGTSPNPVDQMKRTPQMGGLPGSPSAAEAMAGRSPAGMNFMNGMPTSDFNPAMFMKDNQGMVVPGGPNMGRPPTSMEMQQAMARQQQQQRMAGQFQGGQPMVQQPSQGQPQPMGTPGQRNEMPPPQAPATNSAQRNQPGSPQSNAPPTPSTGNKPNPKSKKAKEDSNKKKPAKKNSTANAPAENEPPATPTPSTPITPVHPQGFNGPAGKVPAPGMPTANQAPPPAQAMPPAPPQMHQPDLQPNFTDNFGPDQNFNLDFSTLENSDVLENFDFDSFLNTTNDDTFNFDGAIGVGGDFGLEPGE</sequence>
<dbReference type="PROSITE" id="PS50896">
    <property type="entry name" value="LISH"/>
    <property type="match status" value="1"/>
</dbReference>
<comment type="subcellular location">
    <subcellularLocation>
        <location evidence="1">Nucleus</location>
    </subcellularLocation>
</comment>
<feature type="compositionally biased region" description="Pro residues" evidence="3">
    <location>
        <begin position="647"/>
        <end position="661"/>
    </location>
</feature>
<feature type="compositionally biased region" description="Polar residues" evidence="3">
    <location>
        <begin position="666"/>
        <end position="681"/>
    </location>
</feature>
<feature type="compositionally biased region" description="Low complexity" evidence="3">
    <location>
        <begin position="218"/>
        <end position="236"/>
    </location>
</feature>
<feature type="region of interest" description="Disordered" evidence="3">
    <location>
        <begin position="493"/>
        <end position="681"/>
    </location>
</feature>
<feature type="compositionally biased region" description="Low complexity" evidence="3">
    <location>
        <begin position="503"/>
        <end position="543"/>
    </location>
</feature>
<feature type="compositionally biased region" description="Polar residues" evidence="3">
    <location>
        <begin position="553"/>
        <end position="568"/>
    </location>
</feature>
<evidence type="ECO:0000256" key="2">
    <source>
        <dbReference type="ARBA" id="ARBA00023242"/>
    </source>
</evidence>
<name>A0A0D1WVS0_9EURO</name>
<feature type="compositionally biased region" description="Low complexity" evidence="3">
    <location>
        <begin position="599"/>
        <end position="611"/>
    </location>
</feature>
<feature type="region of interest" description="Disordered" evidence="3">
    <location>
        <begin position="406"/>
        <end position="433"/>
    </location>
</feature>
<proteinExistence type="predicted"/>
<dbReference type="AlphaFoldDB" id="A0A0D1WVS0"/>
<protein>
    <submittedName>
        <fullName evidence="4">Uncharacterized protein</fullName>
    </submittedName>
</protein>
<evidence type="ECO:0000313" key="5">
    <source>
        <dbReference type="Proteomes" id="UP000053599"/>
    </source>
</evidence>
<reference evidence="4 5" key="1">
    <citation type="submission" date="2015-01" db="EMBL/GenBank/DDBJ databases">
        <title>The Genome Sequence of Exophiala sideris CBS121828.</title>
        <authorList>
            <consortium name="The Broad Institute Genomics Platform"/>
            <person name="Cuomo C."/>
            <person name="de Hoog S."/>
            <person name="Gorbushina A."/>
            <person name="Stielow B."/>
            <person name="Teixiera M."/>
            <person name="Abouelleil A."/>
            <person name="Chapman S.B."/>
            <person name="Priest M."/>
            <person name="Young S.K."/>
            <person name="Wortman J."/>
            <person name="Nusbaum C."/>
            <person name="Birren B."/>
        </authorList>
    </citation>
    <scope>NUCLEOTIDE SEQUENCE [LARGE SCALE GENOMIC DNA]</scope>
    <source>
        <strain evidence="4 5">CBS 121828</strain>
    </source>
</reference>
<feature type="region of interest" description="Disordered" evidence="3">
    <location>
        <begin position="218"/>
        <end position="279"/>
    </location>
</feature>
<dbReference type="InterPro" id="IPR006594">
    <property type="entry name" value="LisH"/>
</dbReference>
<dbReference type="GO" id="GO:0045944">
    <property type="term" value="P:positive regulation of transcription by RNA polymerase II"/>
    <property type="evidence" value="ECO:0007669"/>
    <property type="project" value="TreeGrafter"/>
</dbReference>
<evidence type="ECO:0000313" key="4">
    <source>
        <dbReference type="EMBL" id="KIV79261.1"/>
    </source>
</evidence>
<dbReference type="EMBL" id="KN846953">
    <property type="protein sequence ID" value="KIV79261.1"/>
    <property type="molecule type" value="Genomic_DNA"/>
</dbReference>
<dbReference type="Proteomes" id="UP000053599">
    <property type="component" value="Unassembled WGS sequence"/>
</dbReference>
<organism evidence="4 5">
    <name type="scientific">Exophiala sideris</name>
    <dbReference type="NCBI Taxonomy" id="1016849"/>
    <lineage>
        <taxon>Eukaryota</taxon>
        <taxon>Fungi</taxon>
        <taxon>Dikarya</taxon>
        <taxon>Ascomycota</taxon>
        <taxon>Pezizomycotina</taxon>
        <taxon>Eurotiomycetes</taxon>
        <taxon>Chaetothyriomycetidae</taxon>
        <taxon>Chaetothyriales</taxon>
        <taxon>Herpotrichiellaceae</taxon>
        <taxon>Exophiala</taxon>
    </lineage>
</organism>
<dbReference type="PANTHER" id="PTHR12610:SF12">
    <property type="entry name" value="SEQUENCE-SPECIFIC SINGLE-STRANDED DNA-BINDING PROTEIN, ISOFORM D"/>
    <property type="match status" value="1"/>
</dbReference>
<evidence type="ECO:0000256" key="3">
    <source>
        <dbReference type="SAM" id="MobiDB-lite"/>
    </source>
</evidence>
<dbReference type="STRING" id="1016849.A0A0D1WVS0"/>
<evidence type="ECO:0000256" key="1">
    <source>
        <dbReference type="ARBA" id="ARBA00004123"/>
    </source>
</evidence>
<feature type="compositionally biased region" description="Low complexity" evidence="3">
    <location>
        <begin position="408"/>
        <end position="424"/>
    </location>
</feature>